<dbReference type="EMBL" id="MWSK01000016">
    <property type="protein sequence ID" value="OXS73304.1"/>
    <property type="molecule type" value="Genomic_DNA"/>
</dbReference>
<reference evidence="8 9" key="1">
    <citation type="submission" date="2017-01" db="EMBL/GenBank/DDBJ databases">
        <authorList>
            <person name="Mah S.A."/>
            <person name="Swanson W.J."/>
            <person name="Moy G.W."/>
            <person name="Vacquier V.D."/>
        </authorList>
    </citation>
    <scope>NUCLEOTIDE SEQUENCE [LARGE SCALE GENOMIC DNA]</scope>
    <source>
        <strain evidence="8 9">NIO-1016</strain>
    </source>
</reference>
<evidence type="ECO:0000259" key="5">
    <source>
        <dbReference type="PROSITE" id="PS50885"/>
    </source>
</evidence>
<reference evidence="7" key="3">
    <citation type="submission" date="2017-03" db="EMBL/GenBank/DDBJ databases">
        <authorList>
            <person name="Dastager S.G."/>
            <person name="Neurgaonkar P.S."/>
            <person name="Dharne M.S."/>
        </authorList>
    </citation>
    <scope>NUCLEOTIDE SEQUENCE</scope>
    <source>
        <strain evidence="7">DSM 25145</strain>
    </source>
</reference>
<dbReference type="Proteomes" id="UP000186385">
    <property type="component" value="Unassembled WGS sequence"/>
</dbReference>
<keyword evidence="4" id="KW-0812">Transmembrane</keyword>
<dbReference type="CDD" id="cd06225">
    <property type="entry name" value="HAMP"/>
    <property type="match status" value="1"/>
</dbReference>
<dbReference type="Gene3D" id="3.30.70.270">
    <property type="match status" value="1"/>
</dbReference>
<reference evidence="10" key="2">
    <citation type="submission" date="2017-03" db="EMBL/GenBank/DDBJ databases">
        <title>Bacillus sp. V-88(T) DSM27956, whole genome shotgun sequencing project.</title>
        <authorList>
            <person name="Dastager S.G."/>
            <person name="Neurgaonkar P.S."/>
            <person name="Dharne M.S."/>
        </authorList>
    </citation>
    <scope>NUCLEOTIDE SEQUENCE [LARGE SCALE GENOMIC DNA]</scope>
    <source>
        <strain evidence="10">DSM 25145</strain>
    </source>
</reference>
<keyword evidence="4" id="KW-1133">Transmembrane helix</keyword>
<dbReference type="Proteomes" id="UP000215545">
    <property type="component" value="Unassembled WGS sequence"/>
</dbReference>
<feature type="domain" description="HAMP" evidence="5">
    <location>
        <begin position="283"/>
        <end position="336"/>
    </location>
</feature>
<sequence>MSLRKRISLFFLLAAALIIVTLYAASHLFILNSYIELEDAKEKEDMKRVLLAVEATESSLASRLSDYAASRTIHDVLAGTKTDLNAFFSDSVFLNNRFTSVLLLDEQGEIIFQKKMNFETGVSHLSAPNLLSFMQTEPEFTRAETFSGIYHVGGDAMAVAVRTVDTAEGRKGTMLLERAFGPQAIRSLRAETRLPITFNSTVDTVIPDQAAESSDIWIKRNGDETHTVYAAIRDVHGQPAAIIGFEAPRDIYLQGRQTIFLWLLFTIGVAAVLIATVMYVINRLVFLRLADFSSNIAKIRGQVDFGLRLPVKAHDEISRLEREFNRLLDTIEKSRTHIVKLAYEDTLTRLPNRAYIYKEANQQMKRHEEKGFSAAVLFMDLDGFKQVNDRYGHETGDALLRHVAKLLRDCLPHPNDIVSRLGGDEFIVFLTNVQEADQAAAVAQRMCQAISKPVPINGQTADVSASIGISFYPESGTDLDTLISNADAAMFDAKHLGKNQYAFYRQTSLIT</sequence>
<dbReference type="AlphaFoldDB" id="A0A1N7CV99"/>
<dbReference type="InterPro" id="IPR052163">
    <property type="entry name" value="DGC-Regulatory_Protein"/>
</dbReference>
<dbReference type="PROSITE" id="PS50885">
    <property type="entry name" value="HAMP"/>
    <property type="match status" value="1"/>
</dbReference>
<protein>
    <submittedName>
        <fullName evidence="8">Diguanylate cyclase (GGDEF) domain-containing protein</fullName>
    </submittedName>
</protein>
<proteinExistence type="predicted"/>
<evidence type="ECO:0000256" key="2">
    <source>
        <dbReference type="ARBA" id="ARBA00022475"/>
    </source>
</evidence>
<dbReference type="GO" id="GO:0005886">
    <property type="term" value="C:plasma membrane"/>
    <property type="evidence" value="ECO:0007669"/>
    <property type="project" value="UniProtKB-SubCell"/>
</dbReference>
<evidence type="ECO:0000256" key="4">
    <source>
        <dbReference type="SAM" id="Phobius"/>
    </source>
</evidence>
<dbReference type="SUPFAM" id="SSF55073">
    <property type="entry name" value="Nucleotide cyclase"/>
    <property type="match status" value="1"/>
</dbReference>
<dbReference type="STRING" id="1017273.SAMN05443094_11626"/>
<dbReference type="NCBIfam" id="TIGR00254">
    <property type="entry name" value="GGDEF"/>
    <property type="match status" value="1"/>
</dbReference>
<dbReference type="InterPro" id="IPR043128">
    <property type="entry name" value="Rev_trsase/Diguanyl_cyclase"/>
</dbReference>
<dbReference type="Gene3D" id="6.10.340.10">
    <property type="match status" value="1"/>
</dbReference>
<dbReference type="InterPro" id="IPR003660">
    <property type="entry name" value="HAMP_dom"/>
</dbReference>
<dbReference type="InterPro" id="IPR007892">
    <property type="entry name" value="CHASE4"/>
</dbReference>
<comment type="subcellular location">
    <subcellularLocation>
        <location evidence="1">Cell membrane</location>
    </subcellularLocation>
</comment>
<evidence type="ECO:0000259" key="6">
    <source>
        <dbReference type="PROSITE" id="PS50887"/>
    </source>
</evidence>
<evidence type="ECO:0000313" key="10">
    <source>
        <dbReference type="Proteomes" id="UP000215545"/>
    </source>
</evidence>
<keyword evidence="2" id="KW-1003">Cell membrane</keyword>
<dbReference type="PANTHER" id="PTHR46663:SF2">
    <property type="entry name" value="GGDEF DOMAIN-CONTAINING PROTEIN"/>
    <property type="match status" value="1"/>
</dbReference>
<dbReference type="InterPro" id="IPR000160">
    <property type="entry name" value="GGDEF_dom"/>
</dbReference>
<evidence type="ECO:0000313" key="9">
    <source>
        <dbReference type="Proteomes" id="UP000186385"/>
    </source>
</evidence>
<evidence type="ECO:0000256" key="1">
    <source>
        <dbReference type="ARBA" id="ARBA00004236"/>
    </source>
</evidence>
<evidence type="ECO:0000313" key="8">
    <source>
        <dbReference type="EMBL" id="SIR67460.1"/>
    </source>
</evidence>
<dbReference type="SMART" id="SM00267">
    <property type="entry name" value="GGDEF"/>
    <property type="match status" value="1"/>
</dbReference>
<dbReference type="OrthoDB" id="9759607at2"/>
<dbReference type="CDD" id="cd01949">
    <property type="entry name" value="GGDEF"/>
    <property type="match status" value="1"/>
</dbReference>
<organism evidence="8 9">
    <name type="scientific">Domibacillus enclensis</name>
    <dbReference type="NCBI Taxonomy" id="1017273"/>
    <lineage>
        <taxon>Bacteria</taxon>
        <taxon>Bacillati</taxon>
        <taxon>Bacillota</taxon>
        <taxon>Bacilli</taxon>
        <taxon>Bacillales</taxon>
        <taxon>Bacillaceae</taxon>
        <taxon>Domibacillus</taxon>
    </lineage>
</organism>
<dbReference type="InterPro" id="IPR029787">
    <property type="entry name" value="Nucleotide_cyclase"/>
</dbReference>
<name>A0A1N7CV99_9BACI</name>
<dbReference type="RefSeq" id="WP_045852250.1">
    <property type="nucleotide sequence ID" value="NZ_FTLX01000016.1"/>
</dbReference>
<accession>A0A1N7CV99</accession>
<feature type="domain" description="GGDEF" evidence="6">
    <location>
        <begin position="372"/>
        <end position="506"/>
    </location>
</feature>
<keyword evidence="3 4" id="KW-0472">Membrane</keyword>
<dbReference type="GO" id="GO:0007165">
    <property type="term" value="P:signal transduction"/>
    <property type="evidence" value="ECO:0007669"/>
    <property type="project" value="InterPro"/>
</dbReference>
<gene>
    <name evidence="7" type="ORF">B1B05_18660</name>
    <name evidence="8" type="ORF">SAMN05443094_11626</name>
</gene>
<dbReference type="Pfam" id="PF00990">
    <property type="entry name" value="GGDEF"/>
    <property type="match status" value="1"/>
</dbReference>
<evidence type="ECO:0000256" key="3">
    <source>
        <dbReference type="ARBA" id="ARBA00023136"/>
    </source>
</evidence>
<dbReference type="PROSITE" id="PS50887">
    <property type="entry name" value="GGDEF"/>
    <property type="match status" value="1"/>
</dbReference>
<dbReference type="EMBL" id="FTLX01000016">
    <property type="protein sequence ID" value="SIR67460.1"/>
    <property type="molecule type" value="Genomic_DNA"/>
</dbReference>
<dbReference type="Pfam" id="PF05228">
    <property type="entry name" value="CHASE4"/>
    <property type="match status" value="1"/>
</dbReference>
<dbReference type="PANTHER" id="PTHR46663">
    <property type="entry name" value="DIGUANYLATE CYCLASE DGCT-RELATED"/>
    <property type="match status" value="1"/>
</dbReference>
<evidence type="ECO:0000313" key="7">
    <source>
        <dbReference type="EMBL" id="OXS73304.1"/>
    </source>
</evidence>
<dbReference type="FunFam" id="3.30.70.270:FF:000001">
    <property type="entry name" value="Diguanylate cyclase domain protein"/>
    <property type="match status" value="1"/>
</dbReference>
<feature type="transmembrane region" description="Helical" evidence="4">
    <location>
        <begin position="259"/>
        <end position="281"/>
    </location>
</feature>
<keyword evidence="10" id="KW-1185">Reference proteome</keyword>